<protein>
    <recommendedName>
        <fullName evidence="5">HEAT repeat domain-containing protein</fullName>
    </recommendedName>
</protein>
<dbReference type="Proteomes" id="UP001642464">
    <property type="component" value="Unassembled WGS sequence"/>
</dbReference>
<dbReference type="PROSITE" id="PS50005">
    <property type="entry name" value="TPR"/>
    <property type="match status" value="1"/>
</dbReference>
<evidence type="ECO:0000256" key="1">
    <source>
        <dbReference type="PROSITE-ProRule" id="PRU00339"/>
    </source>
</evidence>
<dbReference type="SUPFAM" id="SSF48371">
    <property type="entry name" value="ARM repeat"/>
    <property type="match status" value="1"/>
</dbReference>
<dbReference type="InterPro" id="IPR011989">
    <property type="entry name" value="ARM-like"/>
</dbReference>
<dbReference type="EMBL" id="CAXAMM010041065">
    <property type="protein sequence ID" value="CAK9097106.1"/>
    <property type="molecule type" value="Genomic_DNA"/>
</dbReference>
<dbReference type="InterPro" id="IPR016024">
    <property type="entry name" value="ARM-type_fold"/>
</dbReference>
<evidence type="ECO:0000313" key="2">
    <source>
        <dbReference type="EMBL" id="CAK9087900.1"/>
    </source>
</evidence>
<feature type="repeat" description="TPR" evidence="1">
    <location>
        <begin position="366"/>
        <end position="399"/>
    </location>
</feature>
<evidence type="ECO:0000313" key="3">
    <source>
        <dbReference type="EMBL" id="CAK9097106.1"/>
    </source>
</evidence>
<evidence type="ECO:0000313" key="4">
    <source>
        <dbReference type="Proteomes" id="UP001642464"/>
    </source>
</evidence>
<accession>A0ABP0QHZ7</accession>
<keyword evidence="1" id="KW-0802">TPR repeat</keyword>
<proteinExistence type="predicted"/>
<reference evidence="2 4" key="1">
    <citation type="submission" date="2024-02" db="EMBL/GenBank/DDBJ databases">
        <authorList>
            <person name="Chen Y."/>
            <person name="Shah S."/>
            <person name="Dougan E. K."/>
            <person name="Thang M."/>
            <person name="Chan C."/>
        </authorList>
    </citation>
    <scope>NUCLEOTIDE SEQUENCE [LARGE SCALE GENOMIC DNA]</scope>
</reference>
<comment type="caution">
    <text evidence="2">The sequence shown here is derived from an EMBL/GenBank/DDBJ whole genome shotgun (WGS) entry which is preliminary data.</text>
</comment>
<dbReference type="EMBL" id="CAXAMM010039634">
    <property type="protein sequence ID" value="CAK9087900.1"/>
    <property type="molecule type" value="Genomic_DNA"/>
</dbReference>
<dbReference type="InterPro" id="IPR019734">
    <property type="entry name" value="TPR_rpt"/>
</dbReference>
<feature type="non-terminal residue" evidence="2">
    <location>
        <position position="442"/>
    </location>
</feature>
<sequence>MLRTLDNVDWKSLEHAYGSAEDVPDLIRQLLSQDAKVRSDVMWHLYGNVFHQGTRYPATPYVIPFLIELCSNPDILDRGEILRFWGSLITGYFSVQERPTWGDGTHIYFCGEIQEGDDDDPYSEALHQIYRNSLSAKELLFRLLTDEEVSVRAGAAWVLACLPTLGDPLIDRLRSQLRREANGWVRAAIAFSLGEIGDSDSLRQILGSDTEHPAARCMAACELARISPRDELIEPLLGFICEPIAGYDNVPGAGGESTGDAAFSITYLPPEVRQHAVPAICERLEHARSFATMPLVAALLSAAFEQREEPLTRFNELQRLVLLAMLNAQELWSIGNLHWTFQSYGLPHDREECAQLLGVQVTKDEAFSELSIAVTYSDMGFLEKARQGIEKALELDPTVFARIPKPDECWLFCAKAFAETDPERAVKTYDNARSINPNIGDR</sequence>
<organism evidence="2 4">
    <name type="scientific">Durusdinium trenchii</name>
    <dbReference type="NCBI Taxonomy" id="1381693"/>
    <lineage>
        <taxon>Eukaryota</taxon>
        <taxon>Sar</taxon>
        <taxon>Alveolata</taxon>
        <taxon>Dinophyceae</taxon>
        <taxon>Suessiales</taxon>
        <taxon>Symbiodiniaceae</taxon>
        <taxon>Durusdinium</taxon>
    </lineage>
</organism>
<name>A0ABP0QHZ7_9DINO</name>
<gene>
    <name evidence="2" type="ORF">SCF082_LOCUS41540</name>
    <name evidence="3" type="ORF">SCF082_LOCUS45564</name>
</gene>
<dbReference type="Gene3D" id="1.25.10.10">
    <property type="entry name" value="Leucine-rich Repeat Variant"/>
    <property type="match status" value="1"/>
</dbReference>
<keyword evidence="4" id="KW-1185">Reference proteome</keyword>
<evidence type="ECO:0008006" key="5">
    <source>
        <dbReference type="Google" id="ProtNLM"/>
    </source>
</evidence>